<keyword evidence="3" id="KW-1185">Reference proteome</keyword>
<comment type="caution">
    <text evidence="2">The sequence shown here is derived from an EMBL/GenBank/DDBJ whole genome shotgun (WGS) entry which is preliminary data.</text>
</comment>
<evidence type="ECO:0000313" key="2">
    <source>
        <dbReference type="EMBL" id="KAK1614381.1"/>
    </source>
</evidence>
<organism evidence="2 3">
    <name type="scientific">Lolium multiflorum</name>
    <name type="common">Italian ryegrass</name>
    <name type="synonym">Lolium perenne subsp. multiflorum</name>
    <dbReference type="NCBI Taxonomy" id="4521"/>
    <lineage>
        <taxon>Eukaryota</taxon>
        <taxon>Viridiplantae</taxon>
        <taxon>Streptophyta</taxon>
        <taxon>Embryophyta</taxon>
        <taxon>Tracheophyta</taxon>
        <taxon>Spermatophyta</taxon>
        <taxon>Magnoliopsida</taxon>
        <taxon>Liliopsida</taxon>
        <taxon>Poales</taxon>
        <taxon>Poaceae</taxon>
        <taxon>BOP clade</taxon>
        <taxon>Pooideae</taxon>
        <taxon>Poodae</taxon>
        <taxon>Poeae</taxon>
        <taxon>Poeae Chloroplast Group 2 (Poeae type)</taxon>
        <taxon>Loliodinae</taxon>
        <taxon>Loliinae</taxon>
        <taxon>Lolium</taxon>
    </lineage>
</organism>
<feature type="region of interest" description="Disordered" evidence="1">
    <location>
        <begin position="217"/>
        <end position="275"/>
    </location>
</feature>
<evidence type="ECO:0000313" key="3">
    <source>
        <dbReference type="Proteomes" id="UP001231189"/>
    </source>
</evidence>
<feature type="compositionally biased region" description="Polar residues" evidence="1">
    <location>
        <begin position="251"/>
        <end position="261"/>
    </location>
</feature>
<feature type="compositionally biased region" description="Low complexity" evidence="1">
    <location>
        <begin position="262"/>
        <end position="275"/>
    </location>
</feature>
<name>A0AAD8R5C7_LOLMU</name>
<protein>
    <recommendedName>
        <fullName evidence="4">DUF4283 domain-containing protein</fullName>
    </recommendedName>
</protein>
<feature type="region of interest" description="Disordered" evidence="1">
    <location>
        <begin position="160"/>
        <end position="186"/>
    </location>
</feature>
<dbReference type="Proteomes" id="UP001231189">
    <property type="component" value="Unassembled WGS sequence"/>
</dbReference>
<dbReference type="EMBL" id="JAUUTY010000006">
    <property type="protein sequence ID" value="KAK1614381.1"/>
    <property type="molecule type" value="Genomic_DNA"/>
</dbReference>
<reference evidence="2" key="1">
    <citation type="submission" date="2023-07" db="EMBL/GenBank/DDBJ databases">
        <title>A chromosome-level genome assembly of Lolium multiflorum.</title>
        <authorList>
            <person name="Chen Y."/>
            <person name="Copetti D."/>
            <person name="Kolliker R."/>
            <person name="Studer B."/>
        </authorList>
    </citation>
    <scope>NUCLEOTIDE SEQUENCE</scope>
    <source>
        <strain evidence="2">02402/16</strain>
        <tissue evidence="2">Leaf</tissue>
    </source>
</reference>
<evidence type="ECO:0008006" key="4">
    <source>
        <dbReference type="Google" id="ProtNLM"/>
    </source>
</evidence>
<feature type="compositionally biased region" description="Polar residues" evidence="1">
    <location>
        <begin position="217"/>
        <end position="234"/>
    </location>
</feature>
<evidence type="ECO:0000256" key="1">
    <source>
        <dbReference type="SAM" id="MobiDB-lite"/>
    </source>
</evidence>
<feature type="compositionally biased region" description="Low complexity" evidence="1">
    <location>
        <begin position="176"/>
        <end position="186"/>
    </location>
</feature>
<proteinExistence type="predicted"/>
<dbReference type="AlphaFoldDB" id="A0AAD8R5C7"/>
<sequence length="292" mass="33134">MEIKGNWEDENPMDGMGFRKGTEAQIGGIVDMEDDVYLKFYEKEEINVEPAEPTKWKLLARYMASFKPNTNPMFKRFTYEVWHLRRGIRYSEKGINYYMVTPPRGNYDFVMRGGPWILNQNSLFVKDLDEAAQPSETILNLVPVWVRIYDMPWGKQDDVWGRRYGGAQQHGPAPQPTSQPATQQLSPTAAHIPIRQDNTEDEVVVFAFATVVARENATATASSTSRPPALTPTNAEEEPYKYEEQTLAPHFSSSRNYPETLTASSSSNPSIPTTPKLADELRRSALMSSSIW</sequence>
<accession>A0AAD8R5C7</accession>
<gene>
    <name evidence="2" type="ORF">QYE76_019898</name>
</gene>